<dbReference type="RefSeq" id="XP_005099226.1">
    <property type="nucleotide sequence ID" value="XM_005099169.3"/>
</dbReference>
<feature type="transmembrane region" description="Helical" evidence="7">
    <location>
        <begin position="119"/>
        <end position="143"/>
    </location>
</feature>
<feature type="transmembrane region" description="Helical" evidence="7">
    <location>
        <begin position="811"/>
        <end position="834"/>
    </location>
</feature>
<dbReference type="PANTHER" id="PTHR19432">
    <property type="entry name" value="SUGAR TRANSPORTER"/>
    <property type="match status" value="1"/>
</dbReference>
<gene>
    <name evidence="9 10" type="primary">LOC101848820</name>
</gene>
<feature type="transmembrane region" description="Helical" evidence="7">
    <location>
        <begin position="399"/>
        <end position="419"/>
    </location>
</feature>
<keyword evidence="8" id="KW-1185">Reference proteome</keyword>
<feature type="transmembrane region" description="Helical" evidence="7">
    <location>
        <begin position="439"/>
        <end position="464"/>
    </location>
</feature>
<evidence type="ECO:0000256" key="7">
    <source>
        <dbReference type="SAM" id="Phobius"/>
    </source>
</evidence>
<evidence type="ECO:0000256" key="2">
    <source>
        <dbReference type="ARBA" id="ARBA00022448"/>
    </source>
</evidence>
<comment type="subcellular location">
    <subcellularLocation>
        <location evidence="1">Membrane</location>
        <topology evidence="1">Multi-pass membrane protein</topology>
    </subcellularLocation>
</comment>
<feature type="transmembrane region" description="Helical" evidence="7">
    <location>
        <begin position="898"/>
        <end position="919"/>
    </location>
</feature>
<feature type="compositionally biased region" description="Polar residues" evidence="6">
    <location>
        <begin position="564"/>
        <end position="577"/>
    </location>
</feature>
<feature type="transmembrane region" description="Helical" evidence="7">
    <location>
        <begin position="755"/>
        <end position="776"/>
    </location>
</feature>
<feature type="transmembrane region" description="Helical" evidence="7">
    <location>
        <begin position="358"/>
        <end position="378"/>
    </location>
</feature>
<keyword evidence="2" id="KW-0813">Transport</keyword>
<feature type="compositionally biased region" description="Basic and acidic residues" evidence="6">
    <location>
        <begin position="42"/>
        <end position="80"/>
    </location>
</feature>
<feature type="transmembrane region" description="Helical" evidence="7">
    <location>
        <begin position="788"/>
        <end position="805"/>
    </location>
</feature>
<dbReference type="Gene3D" id="1.20.1250.20">
    <property type="entry name" value="MFS general substrate transporter like domains"/>
    <property type="match status" value="1"/>
</dbReference>
<evidence type="ECO:0000256" key="4">
    <source>
        <dbReference type="ARBA" id="ARBA00022989"/>
    </source>
</evidence>
<evidence type="ECO:0000256" key="5">
    <source>
        <dbReference type="ARBA" id="ARBA00023136"/>
    </source>
</evidence>
<evidence type="ECO:0000256" key="1">
    <source>
        <dbReference type="ARBA" id="ARBA00004141"/>
    </source>
</evidence>
<proteinExistence type="predicted"/>
<dbReference type="PANTHER" id="PTHR19432:SF35">
    <property type="entry name" value="SOLUTE CARRIER FAMILY 45 MEMBER 3 ISOFORM X1"/>
    <property type="match status" value="1"/>
</dbReference>
<dbReference type="Proteomes" id="UP000694888">
    <property type="component" value="Unplaced"/>
</dbReference>
<keyword evidence="3 7" id="KW-0812">Transmembrane</keyword>
<dbReference type="GeneID" id="101848820"/>
<organism evidence="8 9">
    <name type="scientific">Aplysia californica</name>
    <name type="common">California sea hare</name>
    <dbReference type="NCBI Taxonomy" id="6500"/>
    <lineage>
        <taxon>Eukaryota</taxon>
        <taxon>Metazoa</taxon>
        <taxon>Spiralia</taxon>
        <taxon>Lophotrochozoa</taxon>
        <taxon>Mollusca</taxon>
        <taxon>Gastropoda</taxon>
        <taxon>Heterobranchia</taxon>
        <taxon>Euthyneura</taxon>
        <taxon>Tectipleura</taxon>
        <taxon>Aplysiida</taxon>
        <taxon>Aplysioidea</taxon>
        <taxon>Aplysiidae</taxon>
        <taxon>Aplysia</taxon>
    </lineage>
</organism>
<reference evidence="9 10" key="1">
    <citation type="submission" date="2025-05" db="UniProtKB">
        <authorList>
            <consortium name="RefSeq"/>
        </authorList>
    </citation>
    <scope>IDENTIFICATION</scope>
</reference>
<protein>
    <submittedName>
        <fullName evidence="9 10">Uncharacterized protein LOC101848820</fullName>
    </submittedName>
</protein>
<evidence type="ECO:0000256" key="3">
    <source>
        <dbReference type="ARBA" id="ARBA00022692"/>
    </source>
</evidence>
<feature type="region of interest" description="Disordered" evidence="6">
    <location>
        <begin position="24"/>
        <end position="80"/>
    </location>
</feature>
<feature type="transmembrane region" description="Helical" evidence="7">
    <location>
        <begin position="706"/>
        <end position="727"/>
    </location>
</feature>
<evidence type="ECO:0000313" key="10">
    <source>
        <dbReference type="RefSeq" id="XP_005099226.1"/>
    </source>
</evidence>
<feature type="transmembrane region" description="Helical" evidence="7">
    <location>
        <begin position="866"/>
        <end position="892"/>
    </location>
</feature>
<evidence type="ECO:0000256" key="6">
    <source>
        <dbReference type="SAM" id="MobiDB-lite"/>
    </source>
</evidence>
<dbReference type="RefSeq" id="XP_005099223.1">
    <property type="nucleotide sequence ID" value="XM_005099166.3"/>
</dbReference>
<feature type="transmembrane region" description="Helical" evidence="7">
    <location>
        <begin position="88"/>
        <end position="107"/>
    </location>
</feature>
<accession>A0ABM0JQK4</accession>
<dbReference type="InterPro" id="IPR036259">
    <property type="entry name" value="MFS_trans_sf"/>
</dbReference>
<name>A0ABM0JQK4_APLCA</name>
<keyword evidence="4 7" id="KW-1133">Transmembrane helix</keyword>
<feature type="region of interest" description="Disordered" evidence="6">
    <location>
        <begin position="557"/>
        <end position="579"/>
    </location>
</feature>
<feature type="transmembrane region" description="Helical" evidence="7">
    <location>
        <begin position="155"/>
        <end position="178"/>
    </location>
</feature>
<evidence type="ECO:0000313" key="8">
    <source>
        <dbReference type="Proteomes" id="UP000694888"/>
    </source>
</evidence>
<dbReference type="SUPFAM" id="SSF103473">
    <property type="entry name" value="MFS general substrate transporter"/>
    <property type="match status" value="1"/>
</dbReference>
<sequence>MEKRQDKQENGFVGRIEGGEKELQKWWSRNMNQQQQQQHIDGANERVDEGNRNRGVRRSDRKGENGNGGDKRRAGEGKDDGVSLGNQLLLSAASFGVEMIVTFQTIYGVLSLQYLGVPMYLVSVHGVVCGVSSLFIIPLIGRFTDCGNNTRFRKAVALFIGLGTLLTAVSLISASTVFKIQSDTASGVVQNGSIETTNGSHWSTVNTDLDRHQMGRNKSMPFEKGTPSNLTAFSSTRAVFLDRIEIESVDSSQNIGSTINHSVMSHSRDALPNVSDVLSGRANTLSPDKLNVLPDTLNFLSNMPKNLLYTSRILPGAYSVFKNTSSMSSNISFTHPDSSYITTTIVPVDDISSELSHLPVRVVLAILGFAFLALSFGVSMSPTRAFILEIVPSWQHSRILATATATSSVAGMCLSGMGLLNVPNLFGAVLHIDRMAGTLLFVCSFTGLFATLSFSITVCAGFWVKKTKTSAEMDSEDHVEQAGPEAPARRGCAGCCFSSCKRGNNSHEYKEIPTEEDVSIKTHEDNFGNTAESKSRIENGYDQNSIHTSSLGFTPSQYFPDYQGSRNDQQLEPSHTASEIGGEEYADCIYTPDDVDWEYTLSDSDITAQAISAPNDNLGDFYQRQIHNKNNIQIGNKAISHETKTSQGWRLSNSFDHFQNIVSNTSEETVPFVSVNDKEISPKNNANRAHTSSSISAGSNLFNKRLVILMIASFFSYGTLVAFKSFASNSLTIAVYKGDPKAAQGSEARENYERGLRMCSVGVFTYYVAYFILSFCNKKILDIAGPRALFIVANLLMTAACLVFVYTSHLAAYFCTMLFCGLHKSMSYTVPFLLATQYSQPGQSVSLECEESEDGKKGSHHNLGRVTAMVGFLLTAHYLVVSCAMGPLMHAVGTAWPPMYYCACVSCLAAMIMSCLYFIK</sequence>
<keyword evidence="5 7" id="KW-0472">Membrane</keyword>
<evidence type="ECO:0000313" key="9">
    <source>
        <dbReference type="RefSeq" id="XP_005099223.1"/>
    </source>
</evidence>